<protein>
    <submittedName>
        <fullName evidence="1">Uncharacterized protein</fullName>
    </submittedName>
</protein>
<accession>A0A918C2D6</accession>
<gene>
    <name evidence="1" type="ORF">GCM10008957_15780</name>
</gene>
<dbReference type="Proteomes" id="UP000603865">
    <property type="component" value="Unassembled WGS sequence"/>
</dbReference>
<comment type="caution">
    <text evidence="1">The sequence shown here is derived from an EMBL/GenBank/DDBJ whole genome shotgun (WGS) entry which is preliminary data.</text>
</comment>
<organism evidence="1 2">
    <name type="scientific">Deinococcus ruber</name>
    <dbReference type="NCBI Taxonomy" id="1848197"/>
    <lineage>
        <taxon>Bacteria</taxon>
        <taxon>Thermotogati</taxon>
        <taxon>Deinococcota</taxon>
        <taxon>Deinococci</taxon>
        <taxon>Deinococcales</taxon>
        <taxon>Deinococcaceae</taxon>
        <taxon>Deinococcus</taxon>
    </lineage>
</organism>
<sequence>MSRVGGGDAFEVHLTTTPITGDALAQYRVVCADLKVKALVIDLGPAMPVQPMTCLRVTGDFQQAWTAAQQLRQQLEAQGFPCTRLKIEAAPWNTGVPDSDEQAFQEPGTRYFEFHARLLLGQETDLAQVQQVCAALGAHLSHNPLKVRADGQHERFVTIRTWGKGRGSVQRQADLLVNRLEAEGWPVTSSVLEYAVYDDHLELDAGWATR</sequence>
<evidence type="ECO:0000313" key="2">
    <source>
        <dbReference type="Proteomes" id="UP000603865"/>
    </source>
</evidence>
<dbReference type="AlphaFoldDB" id="A0A918C2D6"/>
<dbReference type="EMBL" id="BMQL01000006">
    <property type="protein sequence ID" value="GGR03706.1"/>
    <property type="molecule type" value="Genomic_DNA"/>
</dbReference>
<reference evidence="1" key="2">
    <citation type="submission" date="2020-09" db="EMBL/GenBank/DDBJ databases">
        <authorList>
            <person name="Sun Q."/>
            <person name="Ohkuma M."/>
        </authorList>
    </citation>
    <scope>NUCLEOTIDE SEQUENCE</scope>
    <source>
        <strain evidence="1">JCM 31311</strain>
    </source>
</reference>
<keyword evidence="2" id="KW-1185">Reference proteome</keyword>
<evidence type="ECO:0000313" key="1">
    <source>
        <dbReference type="EMBL" id="GGR03706.1"/>
    </source>
</evidence>
<proteinExistence type="predicted"/>
<reference evidence="1" key="1">
    <citation type="journal article" date="2014" name="Int. J. Syst. Evol. Microbiol.">
        <title>Complete genome sequence of Corynebacterium casei LMG S-19264T (=DSM 44701T), isolated from a smear-ripened cheese.</title>
        <authorList>
            <consortium name="US DOE Joint Genome Institute (JGI-PGF)"/>
            <person name="Walter F."/>
            <person name="Albersmeier A."/>
            <person name="Kalinowski J."/>
            <person name="Ruckert C."/>
        </authorList>
    </citation>
    <scope>NUCLEOTIDE SEQUENCE</scope>
    <source>
        <strain evidence="1">JCM 31311</strain>
    </source>
</reference>
<name>A0A918C2D6_9DEIO</name>